<gene>
    <name evidence="2" type="ORF">TWF730_009836</name>
</gene>
<proteinExistence type="predicted"/>
<feature type="compositionally biased region" description="Acidic residues" evidence="1">
    <location>
        <begin position="127"/>
        <end position="139"/>
    </location>
</feature>
<evidence type="ECO:0000313" key="2">
    <source>
        <dbReference type="EMBL" id="KAK6349077.1"/>
    </source>
</evidence>
<dbReference type="Proteomes" id="UP001373714">
    <property type="component" value="Unassembled WGS sequence"/>
</dbReference>
<protein>
    <submittedName>
        <fullName evidence="2">Uncharacterized protein</fullName>
    </submittedName>
</protein>
<keyword evidence="3" id="KW-1185">Reference proteome</keyword>
<evidence type="ECO:0000313" key="3">
    <source>
        <dbReference type="Proteomes" id="UP001373714"/>
    </source>
</evidence>
<dbReference type="EMBL" id="JAVHNS010000007">
    <property type="protein sequence ID" value="KAK6349077.1"/>
    <property type="molecule type" value="Genomic_DNA"/>
</dbReference>
<organism evidence="2 3">
    <name type="scientific">Orbilia blumenaviensis</name>
    <dbReference type="NCBI Taxonomy" id="1796055"/>
    <lineage>
        <taxon>Eukaryota</taxon>
        <taxon>Fungi</taxon>
        <taxon>Dikarya</taxon>
        <taxon>Ascomycota</taxon>
        <taxon>Pezizomycotina</taxon>
        <taxon>Orbiliomycetes</taxon>
        <taxon>Orbiliales</taxon>
        <taxon>Orbiliaceae</taxon>
        <taxon>Orbilia</taxon>
    </lineage>
</organism>
<comment type="caution">
    <text evidence="2">The sequence shown here is derived from an EMBL/GenBank/DDBJ whole genome shotgun (WGS) entry which is preliminary data.</text>
</comment>
<feature type="region of interest" description="Disordered" evidence="1">
    <location>
        <begin position="118"/>
        <end position="146"/>
    </location>
</feature>
<accession>A0AAV9UT12</accession>
<name>A0AAV9UT12_9PEZI</name>
<evidence type="ECO:0000256" key="1">
    <source>
        <dbReference type="SAM" id="MobiDB-lite"/>
    </source>
</evidence>
<dbReference type="AlphaFoldDB" id="A0AAV9UT12"/>
<sequence>MFNPKTNKFSFATSECYCFVQLKQHLDFGVGPKGEVGPRVSTISKWLGKLSPSLRGHPRNRGIEWRVHTDPHGKRGGRGHVIIPAGLSFPRAPVAPGPKIPGSGEQNIAREAEVPYESTLSGPTVFEPEEPDDLLEPSDFDPAKTGDLFELPDDDFFWRRAPGYQNFWGGNGGGSGSSGVGFVKRDAALDGGGLEEAEAQAIKLRAPGRGP</sequence>
<reference evidence="2 3" key="1">
    <citation type="submission" date="2019-10" db="EMBL/GenBank/DDBJ databases">
        <authorList>
            <person name="Palmer J.M."/>
        </authorList>
    </citation>
    <scope>NUCLEOTIDE SEQUENCE [LARGE SCALE GENOMIC DNA]</scope>
    <source>
        <strain evidence="2 3">TWF730</strain>
    </source>
</reference>